<dbReference type="EMBL" id="CACRSX010000055">
    <property type="protein sequence ID" value="VYT29856.1"/>
    <property type="molecule type" value="Genomic_DNA"/>
</dbReference>
<name>A0A6N2VS31_ANAHA</name>
<keyword evidence="1" id="KW-0812">Transmembrane</keyword>
<reference evidence="2" key="1">
    <citation type="submission" date="2019-11" db="EMBL/GenBank/DDBJ databases">
        <authorList>
            <person name="Feng L."/>
        </authorList>
    </citation>
    <scope>NUCLEOTIDE SEQUENCE</scope>
    <source>
        <strain evidence="2">AhadrusLFYP4</strain>
    </source>
</reference>
<proteinExistence type="predicted"/>
<feature type="transmembrane region" description="Helical" evidence="1">
    <location>
        <begin position="68"/>
        <end position="97"/>
    </location>
</feature>
<sequence length="127" mass="13733">MMLSGVMSLISTILSFAMLSVLLSSRKCCSASVLLLKKFLPVVIWNMNTASMFMPNPTVVTLRLLPNILAGILVALSLPLPGSILIPVILSLSITIVTKMINTFKKPFLSWILSNALSGTSLKNISR</sequence>
<keyword evidence="1" id="KW-0472">Membrane</keyword>
<gene>
    <name evidence="2" type="ORF">AHLFYP4_02425</name>
</gene>
<organism evidence="2">
    <name type="scientific">Anaerostipes hadrus</name>
    <dbReference type="NCBI Taxonomy" id="649756"/>
    <lineage>
        <taxon>Bacteria</taxon>
        <taxon>Bacillati</taxon>
        <taxon>Bacillota</taxon>
        <taxon>Clostridia</taxon>
        <taxon>Lachnospirales</taxon>
        <taxon>Lachnospiraceae</taxon>
        <taxon>Anaerostipes</taxon>
    </lineage>
</organism>
<accession>A0A6N2VS31</accession>
<dbReference type="AlphaFoldDB" id="A0A6N2VS31"/>
<evidence type="ECO:0000313" key="2">
    <source>
        <dbReference type="EMBL" id="VYT29856.1"/>
    </source>
</evidence>
<protein>
    <submittedName>
        <fullName evidence="2">Uncharacterized protein</fullName>
    </submittedName>
</protein>
<evidence type="ECO:0000256" key="1">
    <source>
        <dbReference type="SAM" id="Phobius"/>
    </source>
</evidence>
<keyword evidence="1" id="KW-1133">Transmembrane helix</keyword>